<sequence length="648" mass="70292">MTASTAQFVTEAERAADDRRTFPAVRRLVVGFKTHLDIGFTDHAHRVVDHYLQRLVPSVLDTVERTRDGVLPMCWTTGSWLIERALDPSRGMANPNRRRLEEAIAAGGIVWHALPFTTHTALLDVPLLEAAVGVSRRLDARFGRRTIAAKMTDVPGHPRGLVGPLAGFGIELLHLGVNPGTPLPEVPARFRWRDSRSRELTVVYADDYAREVVSADGSEAFVLVHAGDNQPAPDAAGVAAAAAALQRRFPNAQLAAGGLDDLAAMLRGERSTLPVVTAEIGDSWSHGVATDPPHLARHRGLLRRRDRVPPVHRQAFDELLLLAAEHTRGMDEKIHLADYRSYRPADFDAARAADAVPDEAVPAELAAMNAEIGPAPSRRFSSFEASWEEQRAYLHAAAALLPEGLNDGPAPGGGAIDLQALGLAVVVRYEVFDSQSIARFNAAYNRNWHQAWVVADFSKPGLELVDADAPARAWEVRFDRAGEAAFGCGDHPAARPPAAVELAVDGGRLTVTLREKPENRWPEATWIGLVAADEKAPRVTVDILGEPVDLAGVVRHGGRLHPVGAWVDAAWPDRTLRVHPLDTPLLTTDPRLLLDLAPGPPGPAPGLWFNVHNNLWGTNFPMWAGGTWTARFDVEAATPDRSAGRLGF</sequence>
<keyword evidence="2" id="KW-1185">Reference proteome</keyword>
<dbReference type="RefSeq" id="WP_014436284.1">
    <property type="nucleotide sequence ID" value="NC_017080.1"/>
</dbReference>
<name>I0ICS6_PHYMF</name>
<accession>I0ICS6</accession>
<dbReference type="Pfam" id="PF16477">
    <property type="entry name" value="DUF5054"/>
    <property type="match status" value="1"/>
</dbReference>
<dbReference type="HOGENOM" id="CLU_020889_0_0_0"/>
<dbReference type="OrthoDB" id="237949at2"/>
<evidence type="ECO:0000313" key="1">
    <source>
        <dbReference type="EMBL" id="BAM03064.1"/>
    </source>
</evidence>
<dbReference type="Proteomes" id="UP000007881">
    <property type="component" value="Chromosome"/>
</dbReference>
<dbReference type="KEGG" id="phm:PSMK_09050"/>
<reference evidence="1 2" key="1">
    <citation type="submission" date="2012-02" db="EMBL/GenBank/DDBJ databases">
        <title>Complete genome sequence of Phycisphaera mikurensis NBRC 102666.</title>
        <authorList>
            <person name="Ankai A."/>
            <person name="Hosoyama A."/>
            <person name="Terui Y."/>
            <person name="Sekine M."/>
            <person name="Fukai R."/>
            <person name="Kato Y."/>
            <person name="Nakamura S."/>
            <person name="Yamada-Narita S."/>
            <person name="Kawakoshi A."/>
            <person name="Fukunaga Y."/>
            <person name="Yamazaki S."/>
            <person name="Fujita N."/>
        </authorList>
    </citation>
    <scope>NUCLEOTIDE SEQUENCE [LARGE SCALE GENOMIC DNA]</scope>
    <source>
        <strain evidence="2">NBRC 102666 / KCTC 22515 / FYK2301M01</strain>
    </source>
</reference>
<dbReference type="STRING" id="1142394.PSMK_09050"/>
<organism evidence="1 2">
    <name type="scientific">Phycisphaera mikurensis (strain NBRC 102666 / KCTC 22515 / FYK2301M01)</name>
    <dbReference type="NCBI Taxonomy" id="1142394"/>
    <lineage>
        <taxon>Bacteria</taxon>
        <taxon>Pseudomonadati</taxon>
        <taxon>Planctomycetota</taxon>
        <taxon>Phycisphaerae</taxon>
        <taxon>Phycisphaerales</taxon>
        <taxon>Phycisphaeraceae</taxon>
        <taxon>Phycisphaera</taxon>
    </lineage>
</organism>
<evidence type="ECO:0008006" key="3">
    <source>
        <dbReference type="Google" id="ProtNLM"/>
    </source>
</evidence>
<dbReference type="InterPro" id="IPR032482">
    <property type="entry name" value="DUF5054"/>
</dbReference>
<protein>
    <recommendedName>
        <fullName evidence="3">Glycoside hydrolase family 38 N-terminal domain-containing protein</fullName>
    </recommendedName>
</protein>
<evidence type="ECO:0000313" key="2">
    <source>
        <dbReference type="Proteomes" id="UP000007881"/>
    </source>
</evidence>
<dbReference type="EMBL" id="AP012338">
    <property type="protein sequence ID" value="BAM03064.1"/>
    <property type="molecule type" value="Genomic_DNA"/>
</dbReference>
<gene>
    <name evidence="1" type="ordered locus">PSMK_09050</name>
</gene>
<dbReference type="AlphaFoldDB" id="I0ICS6"/>
<dbReference type="CDD" id="cd10791">
    <property type="entry name" value="GH38N_AMII_like_1"/>
    <property type="match status" value="1"/>
</dbReference>
<proteinExistence type="predicted"/>
<dbReference type="PATRIC" id="fig|1142394.8.peg.939"/>
<dbReference type="eggNOG" id="COG0383">
    <property type="taxonomic scope" value="Bacteria"/>
</dbReference>